<protein>
    <submittedName>
        <fullName evidence="1">Uncharacterized protein</fullName>
    </submittedName>
</protein>
<evidence type="ECO:0000313" key="2">
    <source>
        <dbReference type="Proteomes" id="UP001148629"/>
    </source>
</evidence>
<keyword evidence="2" id="KW-1185">Reference proteome</keyword>
<evidence type="ECO:0000313" key="1">
    <source>
        <dbReference type="EMBL" id="KAJ3509933.1"/>
    </source>
</evidence>
<name>A0ACC1RF48_9HYPO</name>
<comment type="caution">
    <text evidence="1">The sequence shown here is derived from an EMBL/GenBank/DDBJ whole genome shotgun (WGS) entry which is preliminary data.</text>
</comment>
<organism evidence="1 2">
    <name type="scientific">Fusarium decemcellulare</name>
    <dbReference type="NCBI Taxonomy" id="57161"/>
    <lineage>
        <taxon>Eukaryota</taxon>
        <taxon>Fungi</taxon>
        <taxon>Dikarya</taxon>
        <taxon>Ascomycota</taxon>
        <taxon>Pezizomycotina</taxon>
        <taxon>Sordariomycetes</taxon>
        <taxon>Hypocreomycetidae</taxon>
        <taxon>Hypocreales</taxon>
        <taxon>Nectriaceae</taxon>
        <taxon>Fusarium</taxon>
        <taxon>Fusarium decemcellulare species complex</taxon>
    </lineage>
</organism>
<reference evidence="1" key="1">
    <citation type="submission" date="2022-08" db="EMBL/GenBank/DDBJ databases">
        <title>Genome Sequence of Fusarium decemcellulare.</title>
        <authorList>
            <person name="Buettner E."/>
        </authorList>
    </citation>
    <scope>NUCLEOTIDE SEQUENCE</scope>
    <source>
        <strain evidence="1">Babe19</strain>
    </source>
</reference>
<dbReference type="Proteomes" id="UP001148629">
    <property type="component" value="Unassembled WGS sequence"/>
</dbReference>
<dbReference type="EMBL" id="JANRMS010004298">
    <property type="protein sequence ID" value="KAJ3509933.1"/>
    <property type="molecule type" value="Genomic_DNA"/>
</dbReference>
<accession>A0ACC1RF48</accession>
<proteinExistence type="predicted"/>
<gene>
    <name evidence="1" type="ORF">NM208_g15603</name>
</gene>
<sequence length="262" mass="29539">MFLRLTAKVGKVGKVGKAEAKTIVTSKEDSLSVRSSEVSVSHHSDVEQPDPLPPPLAVHLPDSSSTPSPPNPLVRNEDAVEIRSTQSHRNLGVFAKQDFPSRHKIILERPAISCIHFTQGWASYKNVGVVWNSLPEQRRTRLSQTFTSLRHIPSDKDVDWSQRKKLETFIEEYAFSDPQRRKAHIFRLASHINHACTRCANAEHWTDSVHPHPIKITLVRAVKKDEEIFIHYGKKRMSFGCAVCGIKGNPKYPKLEEGKGSN</sequence>